<dbReference type="PANTHER" id="PTHR33735:SF23">
    <property type="entry name" value="PTERIN-BINDING DOMAIN-CONTAINING PROTEIN"/>
    <property type="match status" value="1"/>
</dbReference>
<reference evidence="2 3" key="1">
    <citation type="journal article" date="2023" name="G3 (Bethesda)">
        <title>A chromosome-length genome assembly and annotation of blackberry (Rubus argutus, cv. 'Hillquist').</title>
        <authorList>
            <person name="Bruna T."/>
            <person name="Aryal R."/>
            <person name="Dudchenko O."/>
            <person name="Sargent D.J."/>
            <person name="Mead D."/>
            <person name="Buti M."/>
            <person name="Cavallini A."/>
            <person name="Hytonen T."/>
            <person name="Andres J."/>
            <person name="Pham M."/>
            <person name="Weisz D."/>
            <person name="Mascagni F."/>
            <person name="Usai G."/>
            <person name="Natali L."/>
            <person name="Bassil N."/>
            <person name="Fernandez G.E."/>
            <person name="Lomsadze A."/>
            <person name="Armour M."/>
            <person name="Olukolu B."/>
            <person name="Poorten T."/>
            <person name="Britton C."/>
            <person name="Davik J."/>
            <person name="Ashrafi H."/>
            <person name="Aiden E.L."/>
            <person name="Borodovsky M."/>
            <person name="Worthington M."/>
        </authorList>
    </citation>
    <scope>NUCLEOTIDE SEQUENCE [LARGE SCALE GENOMIC DNA]</scope>
    <source>
        <strain evidence="2">PI 553951</strain>
    </source>
</reference>
<keyword evidence="3" id="KW-1185">Reference proteome</keyword>
<dbReference type="PANTHER" id="PTHR33735">
    <property type="entry name" value="EXPRESSED PROTEIN"/>
    <property type="match status" value="1"/>
</dbReference>
<keyword evidence="1" id="KW-0175">Coiled coil</keyword>
<evidence type="ECO:0000313" key="3">
    <source>
        <dbReference type="Proteomes" id="UP001457282"/>
    </source>
</evidence>
<sequence>MTTINGLIGFHPYMSSLSSQQHKSQVRHITLHCLHLTPSQRPWFTKIPSKFRLITKATTHASDNSQPETHNQVPAKSPSFAWPWKNWMVGLTLSILLPSFRHKWGPFRALKSKVDMAIEIVESVTEVVEELAEEVDKVCEQVAEKLPEDAKLKKAVELVEHLAEEAVQKAKQAEDIIHKVKEMEKEVEEALITGSKKKH</sequence>
<dbReference type="EMBL" id="JBEDUW010000001">
    <property type="protein sequence ID" value="KAK9949461.1"/>
    <property type="molecule type" value="Genomic_DNA"/>
</dbReference>
<gene>
    <name evidence="2" type="ORF">M0R45_004980</name>
</gene>
<feature type="coiled-coil region" evidence="1">
    <location>
        <begin position="121"/>
        <end position="193"/>
    </location>
</feature>
<accession>A0AAW1YLB3</accession>
<protein>
    <submittedName>
        <fullName evidence="2">Uncharacterized protein</fullName>
    </submittedName>
</protein>
<organism evidence="2 3">
    <name type="scientific">Rubus argutus</name>
    <name type="common">Southern blackberry</name>
    <dbReference type="NCBI Taxonomy" id="59490"/>
    <lineage>
        <taxon>Eukaryota</taxon>
        <taxon>Viridiplantae</taxon>
        <taxon>Streptophyta</taxon>
        <taxon>Embryophyta</taxon>
        <taxon>Tracheophyta</taxon>
        <taxon>Spermatophyta</taxon>
        <taxon>Magnoliopsida</taxon>
        <taxon>eudicotyledons</taxon>
        <taxon>Gunneridae</taxon>
        <taxon>Pentapetalae</taxon>
        <taxon>rosids</taxon>
        <taxon>fabids</taxon>
        <taxon>Rosales</taxon>
        <taxon>Rosaceae</taxon>
        <taxon>Rosoideae</taxon>
        <taxon>Rosoideae incertae sedis</taxon>
        <taxon>Rubus</taxon>
    </lineage>
</organism>
<comment type="caution">
    <text evidence="2">The sequence shown here is derived from an EMBL/GenBank/DDBJ whole genome shotgun (WGS) entry which is preliminary data.</text>
</comment>
<evidence type="ECO:0000313" key="2">
    <source>
        <dbReference type="EMBL" id="KAK9949461.1"/>
    </source>
</evidence>
<proteinExistence type="predicted"/>
<name>A0AAW1YLB3_RUBAR</name>
<dbReference type="AlphaFoldDB" id="A0AAW1YLB3"/>
<dbReference type="Proteomes" id="UP001457282">
    <property type="component" value="Unassembled WGS sequence"/>
</dbReference>
<evidence type="ECO:0000256" key="1">
    <source>
        <dbReference type="SAM" id="Coils"/>
    </source>
</evidence>